<dbReference type="AlphaFoldDB" id="A0AAX4J198"/>
<dbReference type="PANTHER" id="PTHR33048:SF143">
    <property type="entry name" value="EXTRACELLULAR MEMBRANE PROTEIN CFEM DOMAIN-CONTAINING PROTEIN-RELATED"/>
    <property type="match status" value="1"/>
</dbReference>
<name>A0AAX4J198_9PEZI</name>
<evidence type="ECO:0000256" key="1">
    <source>
        <dbReference type="ARBA" id="ARBA00004141"/>
    </source>
</evidence>
<feature type="transmembrane region" description="Helical" evidence="6">
    <location>
        <begin position="177"/>
        <end position="200"/>
    </location>
</feature>
<keyword evidence="3 6" id="KW-1133">Transmembrane helix</keyword>
<organism evidence="9 10">
    <name type="scientific">Colletotrichum destructivum</name>
    <dbReference type="NCBI Taxonomy" id="34406"/>
    <lineage>
        <taxon>Eukaryota</taxon>
        <taxon>Fungi</taxon>
        <taxon>Dikarya</taxon>
        <taxon>Ascomycota</taxon>
        <taxon>Pezizomycotina</taxon>
        <taxon>Sordariomycetes</taxon>
        <taxon>Hypocreomycetidae</taxon>
        <taxon>Glomerellales</taxon>
        <taxon>Glomerellaceae</taxon>
        <taxon>Colletotrichum</taxon>
        <taxon>Colletotrichum destructivum species complex</taxon>
    </lineage>
</organism>
<keyword evidence="10" id="KW-1185">Reference proteome</keyword>
<feature type="transmembrane region" description="Helical" evidence="6">
    <location>
        <begin position="306"/>
        <end position="322"/>
    </location>
</feature>
<evidence type="ECO:0000313" key="9">
    <source>
        <dbReference type="EMBL" id="WQF89236.1"/>
    </source>
</evidence>
<proteinExistence type="inferred from homology"/>
<evidence type="ECO:0000256" key="5">
    <source>
        <dbReference type="ARBA" id="ARBA00038359"/>
    </source>
</evidence>
<evidence type="ECO:0000256" key="4">
    <source>
        <dbReference type="ARBA" id="ARBA00023136"/>
    </source>
</evidence>
<dbReference type="KEGG" id="cdet:87950750"/>
<dbReference type="Pfam" id="PF20684">
    <property type="entry name" value="Fung_rhodopsin"/>
    <property type="match status" value="1"/>
</dbReference>
<protein>
    <recommendedName>
        <fullName evidence="8">Rhodopsin domain-containing protein</fullName>
    </recommendedName>
</protein>
<dbReference type="GO" id="GO:0016020">
    <property type="term" value="C:membrane"/>
    <property type="evidence" value="ECO:0007669"/>
    <property type="project" value="UniProtKB-SubCell"/>
</dbReference>
<sequence length="334" mass="37973">MRSPSPSLPAFLLLSQEWLLSTVASQVPDAANLSYWTMPPCFAPCLQEWCGRPSSDPRILNDTTCICTNTAHDVFMEIKDDCLQHRSTCGSREFWNKCGIGKVPEDFKEHPSYVPHIAAALAVETVCLALRVACKIRHFVPWGLDDYVLVTAYANVGSISNYWILNFENISTFTKVNIAYNILCAVSLGLVKMSVVFFFLRIFNVCSNRYKRVLWGTVIFIACLTLSFVLAQLLMCNRLSCLWEHSGEPWLGCKCADVWEGEGGYPATNAALDLWCKYFNPIANLILLPLRQVFKTHWHWKQKRRAVVMFSLGLVYAFIWAVRQNCRTDSLSEQ</sequence>
<keyword evidence="7" id="KW-0732">Signal</keyword>
<keyword evidence="4 6" id="KW-0472">Membrane</keyword>
<evidence type="ECO:0000256" key="7">
    <source>
        <dbReference type="SAM" id="SignalP"/>
    </source>
</evidence>
<evidence type="ECO:0000313" key="10">
    <source>
        <dbReference type="Proteomes" id="UP001322277"/>
    </source>
</evidence>
<evidence type="ECO:0000256" key="2">
    <source>
        <dbReference type="ARBA" id="ARBA00022692"/>
    </source>
</evidence>
<dbReference type="RefSeq" id="XP_062786457.1">
    <property type="nucleotide sequence ID" value="XM_062930406.1"/>
</dbReference>
<dbReference type="EMBL" id="CP137313">
    <property type="protein sequence ID" value="WQF89236.1"/>
    <property type="molecule type" value="Genomic_DNA"/>
</dbReference>
<dbReference type="GeneID" id="87950750"/>
<gene>
    <name evidence="9" type="ORF">CDEST_14250</name>
</gene>
<feature type="signal peptide" evidence="7">
    <location>
        <begin position="1"/>
        <end position="24"/>
    </location>
</feature>
<evidence type="ECO:0000259" key="8">
    <source>
        <dbReference type="Pfam" id="PF20684"/>
    </source>
</evidence>
<reference evidence="10" key="1">
    <citation type="journal article" date="2023" name="bioRxiv">
        <title>Complete genome of the Medicago anthracnose fungus, Colletotrichum destructivum, reveals a mini-chromosome-like region within a core chromosome.</title>
        <authorList>
            <person name="Lapalu N."/>
            <person name="Simon A."/>
            <person name="Lu A."/>
            <person name="Plaumann P.-L."/>
            <person name="Amselem J."/>
            <person name="Pigne S."/>
            <person name="Auger A."/>
            <person name="Koch C."/>
            <person name="Dallery J.-F."/>
            <person name="O'Connell R.J."/>
        </authorList>
    </citation>
    <scope>NUCLEOTIDE SEQUENCE [LARGE SCALE GENOMIC DNA]</scope>
    <source>
        <strain evidence="10">CBS 520.97</strain>
    </source>
</reference>
<evidence type="ECO:0000256" key="3">
    <source>
        <dbReference type="ARBA" id="ARBA00022989"/>
    </source>
</evidence>
<comment type="similarity">
    <text evidence="5">Belongs to the SAT4 family.</text>
</comment>
<feature type="domain" description="Rhodopsin" evidence="8">
    <location>
        <begin position="130"/>
        <end position="324"/>
    </location>
</feature>
<comment type="subcellular location">
    <subcellularLocation>
        <location evidence="1">Membrane</location>
        <topology evidence="1">Multi-pass membrane protein</topology>
    </subcellularLocation>
</comment>
<dbReference type="InterPro" id="IPR049326">
    <property type="entry name" value="Rhodopsin_dom_fungi"/>
</dbReference>
<dbReference type="InterPro" id="IPR052337">
    <property type="entry name" value="SAT4-like"/>
</dbReference>
<feature type="chain" id="PRO_5043612677" description="Rhodopsin domain-containing protein" evidence="7">
    <location>
        <begin position="25"/>
        <end position="334"/>
    </location>
</feature>
<accession>A0AAX4J198</accession>
<dbReference type="PANTHER" id="PTHR33048">
    <property type="entry name" value="PTH11-LIKE INTEGRAL MEMBRANE PROTEIN (AFU_ORTHOLOGUE AFUA_5G11245)"/>
    <property type="match status" value="1"/>
</dbReference>
<evidence type="ECO:0000256" key="6">
    <source>
        <dbReference type="SAM" id="Phobius"/>
    </source>
</evidence>
<feature type="transmembrane region" description="Helical" evidence="6">
    <location>
        <begin position="212"/>
        <end position="235"/>
    </location>
</feature>
<dbReference type="Proteomes" id="UP001322277">
    <property type="component" value="Chromosome 9"/>
</dbReference>
<keyword evidence="2 6" id="KW-0812">Transmembrane</keyword>